<dbReference type="PANTHER" id="PTHR43123:SF1">
    <property type="entry name" value="POLYSACCHARIDE DEACETYLASE-RELATED"/>
    <property type="match status" value="1"/>
</dbReference>
<evidence type="ECO:0000313" key="5">
    <source>
        <dbReference type="Proteomes" id="UP001139971"/>
    </source>
</evidence>
<feature type="chain" id="PRO_5040721190" evidence="2">
    <location>
        <begin position="31"/>
        <end position="322"/>
    </location>
</feature>
<dbReference type="InterPro" id="IPR011330">
    <property type="entry name" value="Glyco_hydro/deAcase_b/a-brl"/>
</dbReference>
<keyword evidence="5" id="KW-1185">Reference proteome</keyword>
<feature type="signal peptide" evidence="2">
    <location>
        <begin position="1"/>
        <end position="30"/>
    </location>
</feature>
<evidence type="ECO:0000259" key="3">
    <source>
        <dbReference type="PROSITE" id="PS51677"/>
    </source>
</evidence>
<dbReference type="GO" id="GO:0005975">
    <property type="term" value="P:carbohydrate metabolic process"/>
    <property type="evidence" value="ECO:0007669"/>
    <property type="project" value="InterPro"/>
</dbReference>
<dbReference type="PROSITE" id="PS51318">
    <property type="entry name" value="TAT"/>
    <property type="match status" value="1"/>
</dbReference>
<sequence length="322" mass="35353">MNPSSRLSRRDFLAASGAIAAAGAAGSLVAAPKPSAPVDAGRWPIDARLVLSISMQFEAGGEPDTGADSPFSGQPLPAGVPDLPARTWFQYGYREGVTRLLDLWDKHGVKVTSHMVGSAVLKSPELAREIVRRGHEAAAHGMDWKSQFGMSRAEETAFVRAGVEAVEKTTGVRPVGYNCNWLRRSVNTLSILQELGFLYHIDDLSRDEPFVVPVDGKDFAVVPYTLHCNDIVLVEGRHFSSRQFFEQLKDEFDQLYAEGGKRRRMMSISTHDRIGGRPAIARALDDFLTYALARPGVVCARKDQIARWALSDTKTRREAAAT</sequence>
<protein>
    <submittedName>
        <fullName evidence="4">Polysaccharide deacetylase family protein</fullName>
    </submittedName>
</protein>
<dbReference type="InterPro" id="IPR006311">
    <property type="entry name" value="TAT_signal"/>
</dbReference>
<evidence type="ECO:0000256" key="2">
    <source>
        <dbReference type="SAM" id="SignalP"/>
    </source>
</evidence>
<organism evidence="4 5">
    <name type="scientific">Tahibacter soli</name>
    <dbReference type="NCBI Taxonomy" id="2983605"/>
    <lineage>
        <taxon>Bacteria</taxon>
        <taxon>Pseudomonadati</taxon>
        <taxon>Pseudomonadota</taxon>
        <taxon>Gammaproteobacteria</taxon>
        <taxon>Lysobacterales</taxon>
        <taxon>Rhodanobacteraceae</taxon>
        <taxon>Tahibacter</taxon>
    </lineage>
</organism>
<evidence type="ECO:0000313" key="4">
    <source>
        <dbReference type="EMBL" id="MDC8015730.1"/>
    </source>
</evidence>
<dbReference type="Pfam" id="PF01522">
    <property type="entry name" value="Polysacc_deac_1"/>
    <property type="match status" value="1"/>
</dbReference>
<dbReference type="AlphaFoldDB" id="A0A9X3YQN0"/>
<dbReference type="EMBL" id="JAOVZO020000020">
    <property type="protein sequence ID" value="MDC8015730.1"/>
    <property type="molecule type" value="Genomic_DNA"/>
</dbReference>
<evidence type="ECO:0000256" key="1">
    <source>
        <dbReference type="ARBA" id="ARBA00022729"/>
    </source>
</evidence>
<dbReference type="Gene3D" id="3.20.20.370">
    <property type="entry name" value="Glycoside hydrolase/deacetylase"/>
    <property type="match status" value="1"/>
</dbReference>
<keyword evidence="1 2" id="KW-0732">Signal</keyword>
<dbReference type="NCBIfam" id="TIGR01409">
    <property type="entry name" value="TAT_signal_seq"/>
    <property type="match status" value="1"/>
</dbReference>
<comment type="caution">
    <text evidence="4">The sequence shown here is derived from an EMBL/GenBank/DDBJ whole genome shotgun (WGS) entry which is preliminary data.</text>
</comment>
<dbReference type="PANTHER" id="PTHR43123">
    <property type="entry name" value="POLYSACCHARIDE DEACETYLASE-RELATED"/>
    <property type="match status" value="1"/>
</dbReference>
<reference evidence="4" key="1">
    <citation type="submission" date="2023-02" db="EMBL/GenBank/DDBJ databases">
        <title>Tahibacter soli sp. nov. isolated from soil.</title>
        <authorList>
            <person name="Baek J.H."/>
            <person name="Lee J.K."/>
            <person name="Choi D.G."/>
            <person name="Jeon C.O."/>
        </authorList>
    </citation>
    <scope>NUCLEOTIDE SEQUENCE</scope>
    <source>
        <strain evidence="4">BL</strain>
    </source>
</reference>
<dbReference type="Proteomes" id="UP001139971">
    <property type="component" value="Unassembled WGS sequence"/>
</dbReference>
<feature type="domain" description="NodB homology" evidence="3">
    <location>
        <begin position="82"/>
        <end position="300"/>
    </location>
</feature>
<dbReference type="RefSeq" id="WP_263541278.1">
    <property type="nucleotide sequence ID" value="NZ_JAOVZO020000020.1"/>
</dbReference>
<accession>A0A9X3YQN0</accession>
<gene>
    <name evidence="4" type="ORF">OD750_024650</name>
</gene>
<dbReference type="SUPFAM" id="SSF88713">
    <property type="entry name" value="Glycoside hydrolase/deacetylase"/>
    <property type="match status" value="1"/>
</dbReference>
<dbReference type="InterPro" id="IPR002509">
    <property type="entry name" value="NODB_dom"/>
</dbReference>
<name>A0A9X3YQN0_9GAMM</name>
<dbReference type="PROSITE" id="PS51677">
    <property type="entry name" value="NODB"/>
    <property type="match status" value="1"/>
</dbReference>
<dbReference type="InterPro" id="IPR019546">
    <property type="entry name" value="TAT_signal_bac_arc"/>
</dbReference>
<dbReference type="GO" id="GO:0016810">
    <property type="term" value="F:hydrolase activity, acting on carbon-nitrogen (but not peptide) bonds"/>
    <property type="evidence" value="ECO:0007669"/>
    <property type="project" value="InterPro"/>
</dbReference>
<proteinExistence type="predicted"/>